<comment type="similarity">
    <text evidence="5">Belongs to the DEAD box helicase family. DEAH subfamily. FANCM sub-subfamily.</text>
</comment>
<dbReference type="Gene3D" id="3.40.50.300">
    <property type="entry name" value="P-loop containing nucleotide triphosphate hydrolases"/>
    <property type="match status" value="1"/>
</dbReference>
<dbReference type="STRING" id="578462.A0A0L0RZN2"/>
<gene>
    <name evidence="8" type="ORF">AMAG_17827</name>
</gene>
<dbReference type="GO" id="GO:0043138">
    <property type="term" value="F:3'-5' DNA helicase activity"/>
    <property type="evidence" value="ECO:0007669"/>
    <property type="project" value="TreeGrafter"/>
</dbReference>
<keyword evidence="6" id="KW-0472">Membrane</keyword>
<dbReference type="Proteomes" id="UP000054350">
    <property type="component" value="Unassembled WGS sequence"/>
</dbReference>
<comment type="catalytic activity">
    <reaction evidence="5">
        <text>ATP + H2O = ADP + phosphate + H(+)</text>
        <dbReference type="Rhea" id="RHEA:13065"/>
        <dbReference type="ChEBI" id="CHEBI:15377"/>
        <dbReference type="ChEBI" id="CHEBI:15378"/>
        <dbReference type="ChEBI" id="CHEBI:30616"/>
        <dbReference type="ChEBI" id="CHEBI:43474"/>
        <dbReference type="ChEBI" id="CHEBI:456216"/>
        <dbReference type="EC" id="3.6.4.12"/>
    </reaction>
</comment>
<dbReference type="OrthoDB" id="164902at2759"/>
<dbReference type="GO" id="GO:0045003">
    <property type="term" value="P:double-strand break repair via synthesis-dependent strand annealing"/>
    <property type="evidence" value="ECO:0007669"/>
    <property type="project" value="TreeGrafter"/>
</dbReference>
<organism evidence="8 9">
    <name type="scientific">Allomyces macrogynus (strain ATCC 38327)</name>
    <name type="common">Allomyces javanicus var. macrogynus</name>
    <dbReference type="NCBI Taxonomy" id="578462"/>
    <lineage>
        <taxon>Eukaryota</taxon>
        <taxon>Fungi</taxon>
        <taxon>Fungi incertae sedis</taxon>
        <taxon>Blastocladiomycota</taxon>
        <taxon>Blastocladiomycetes</taxon>
        <taxon>Blastocladiales</taxon>
        <taxon>Blastocladiaceae</taxon>
        <taxon>Allomyces</taxon>
    </lineage>
</organism>
<comment type="subunit">
    <text evidence="5">Interacts with the MHF histone-fold complex to form the FANCM-MHF complex.</text>
</comment>
<evidence type="ECO:0000313" key="9">
    <source>
        <dbReference type="Proteomes" id="UP000054350"/>
    </source>
</evidence>
<dbReference type="PANTHER" id="PTHR14025">
    <property type="entry name" value="FANCONI ANEMIA GROUP M FANCM FAMILY MEMBER"/>
    <property type="match status" value="1"/>
</dbReference>
<dbReference type="GO" id="GO:0009378">
    <property type="term" value="F:four-way junction helicase activity"/>
    <property type="evidence" value="ECO:0007669"/>
    <property type="project" value="TreeGrafter"/>
</dbReference>
<keyword evidence="6" id="KW-0812">Transmembrane</keyword>
<evidence type="ECO:0000256" key="6">
    <source>
        <dbReference type="SAM" id="Phobius"/>
    </source>
</evidence>
<evidence type="ECO:0000256" key="2">
    <source>
        <dbReference type="ARBA" id="ARBA00022801"/>
    </source>
</evidence>
<dbReference type="GO" id="GO:0005524">
    <property type="term" value="F:ATP binding"/>
    <property type="evidence" value="ECO:0007669"/>
    <property type="project" value="UniProtKB-UniRule"/>
</dbReference>
<evidence type="ECO:0000256" key="4">
    <source>
        <dbReference type="ARBA" id="ARBA00022840"/>
    </source>
</evidence>
<feature type="domain" description="Helicase/UvrB N-terminal" evidence="7">
    <location>
        <begin position="2"/>
        <end position="66"/>
    </location>
</feature>
<sequence length="74" mass="8298">MPVRDYQINIVQNALFNNTLVSITTGLGKTLTAAVIMFNFYMWFPEGKIVFMAPTRPLVAQQQSACYKITGIPI</sequence>
<reference evidence="8 9" key="1">
    <citation type="submission" date="2009-11" db="EMBL/GenBank/DDBJ databases">
        <title>Annotation of Allomyces macrogynus ATCC 38327.</title>
        <authorList>
            <consortium name="The Broad Institute Genome Sequencing Platform"/>
            <person name="Russ C."/>
            <person name="Cuomo C."/>
            <person name="Burger G."/>
            <person name="Gray M.W."/>
            <person name="Holland P.W.H."/>
            <person name="King N."/>
            <person name="Lang F.B.F."/>
            <person name="Roger A.J."/>
            <person name="Ruiz-Trillo I."/>
            <person name="Young S.K."/>
            <person name="Zeng Q."/>
            <person name="Gargeya S."/>
            <person name="Fitzgerald M."/>
            <person name="Haas B."/>
            <person name="Abouelleil A."/>
            <person name="Alvarado L."/>
            <person name="Arachchi H.M."/>
            <person name="Berlin A."/>
            <person name="Chapman S.B."/>
            <person name="Gearin G."/>
            <person name="Goldberg J."/>
            <person name="Griggs A."/>
            <person name="Gujja S."/>
            <person name="Hansen M."/>
            <person name="Heiman D."/>
            <person name="Howarth C."/>
            <person name="Larimer J."/>
            <person name="Lui A."/>
            <person name="MacDonald P.J.P."/>
            <person name="McCowen C."/>
            <person name="Montmayeur A."/>
            <person name="Murphy C."/>
            <person name="Neiman D."/>
            <person name="Pearson M."/>
            <person name="Priest M."/>
            <person name="Roberts A."/>
            <person name="Saif S."/>
            <person name="Shea T."/>
            <person name="Sisk P."/>
            <person name="Stolte C."/>
            <person name="Sykes S."/>
            <person name="Wortman J."/>
            <person name="Nusbaum C."/>
            <person name="Birren B."/>
        </authorList>
    </citation>
    <scope>NUCLEOTIDE SEQUENCE [LARGE SCALE GENOMIC DNA]</scope>
    <source>
        <strain evidence="8 9">ATCC 38327</strain>
    </source>
</reference>
<evidence type="ECO:0000256" key="3">
    <source>
        <dbReference type="ARBA" id="ARBA00022806"/>
    </source>
</evidence>
<keyword evidence="2" id="KW-0378">Hydrolase</keyword>
<evidence type="ECO:0000313" key="8">
    <source>
        <dbReference type="EMBL" id="KNE55793.1"/>
    </source>
</evidence>
<dbReference type="VEuPathDB" id="FungiDB:AMAG_17827"/>
<comment type="subcellular location">
    <subcellularLocation>
        <location evidence="5">Nucleus</location>
    </subcellularLocation>
</comment>
<dbReference type="Pfam" id="PF04851">
    <property type="entry name" value="ResIII"/>
    <property type="match status" value="1"/>
</dbReference>
<keyword evidence="1" id="KW-0547">Nucleotide-binding</keyword>
<evidence type="ECO:0000256" key="5">
    <source>
        <dbReference type="RuleBase" id="RU367027"/>
    </source>
</evidence>
<name>A0A0L0RZN2_ALLM3</name>
<keyword evidence="6" id="KW-1133">Transmembrane helix</keyword>
<feature type="transmembrane region" description="Helical" evidence="6">
    <location>
        <begin position="20"/>
        <end position="44"/>
    </location>
</feature>
<dbReference type="InterPro" id="IPR027417">
    <property type="entry name" value="P-loop_NTPase"/>
</dbReference>
<dbReference type="EC" id="3.6.4.12" evidence="5"/>
<dbReference type="GO" id="GO:0016887">
    <property type="term" value="F:ATP hydrolysis activity"/>
    <property type="evidence" value="ECO:0007669"/>
    <property type="project" value="RHEA"/>
</dbReference>
<comment type="function">
    <text evidence="5">ATP-dependent DNA helicase involved in DNA damage repair by homologous recombination and in genome maintenance. Capable of unwinding D-loops. Plays a role in limiting crossover recombinants during mitotic DNA double-strand break (DSB) repair. Component of a FANCM-MHF complex which promotes gene conversion at blocked replication forks, probably by reversal of the stalled fork.</text>
</comment>
<evidence type="ECO:0000256" key="1">
    <source>
        <dbReference type="ARBA" id="ARBA00022741"/>
    </source>
</evidence>
<evidence type="ECO:0000259" key="7">
    <source>
        <dbReference type="Pfam" id="PF04851"/>
    </source>
</evidence>
<dbReference type="EMBL" id="GG745329">
    <property type="protein sequence ID" value="KNE55793.1"/>
    <property type="molecule type" value="Genomic_DNA"/>
</dbReference>
<dbReference type="PANTHER" id="PTHR14025:SF20">
    <property type="entry name" value="FANCONI ANEMIA GROUP M PROTEIN"/>
    <property type="match status" value="1"/>
</dbReference>
<proteinExistence type="inferred from homology"/>
<dbReference type="SUPFAM" id="SSF52540">
    <property type="entry name" value="P-loop containing nucleoside triphosphate hydrolases"/>
    <property type="match status" value="1"/>
</dbReference>
<keyword evidence="9" id="KW-1185">Reference proteome</keyword>
<dbReference type="InterPro" id="IPR006935">
    <property type="entry name" value="Helicase/UvrB_N"/>
</dbReference>
<dbReference type="AlphaFoldDB" id="A0A0L0RZN2"/>
<protein>
    <recommendedName>
        <fullName evidence="5">ATP-dependent DNA helicase</fullName>
        <ecNumber evidence="5">3.6.4.12</ecNumber>
    </recommendedName>
</protein>
<dbReference type="eggNOG" id="KOG0354">
    <property type="taxonomic scope" value="Eukaryota"/>
</dbReference>
<dbReference type="GO" id="GO:0005634">
    <property type="term" value="C:nucleus"/>
    <property type="evidence" value="ECO:0007669"/>
    <property type="project" value="UniProtKB-SubCell"/>
</dbReference>
<accession>A0A0L0RZN2</accession>
<reference evidence="9" key="2">
    <citation type="submission" date="2009-11" db="EMBL/GenBank/DDBJ databases">
        <title>The Genome Sequence of Allomyces macrogynus strain ATCC 38327.</title>
        <authorList>
            <consortium name="The Broad Institute Genome Sequencing Platform"/>
            <person name="Russ C."/>
            <person name="Cuomo C."/>
            <person name="Shea T."/>
            <person name="Young S.K."/>
            <person name="Zeng Q."/>
            <person name="Koehrsen M."/>
            <person name="Haas B."/>
            <person name="Borodovsky M."/>
            <person name="Guigo R."/>
            <person name="Alvarado L."/>
            <person name="Berlin A."/>
            <person name="Borenstein D."/>
            <person name="Chen Z."/>
            <person name="Engels R."/>
            <person name="Freedman E."/>
            <person name="Gellesch M."/>
            <person name="Goldberg J."/>
            <person name="Griggs A."/>
            <person name="Gujja S."/>
            <person name="Heiman D."/>
            <person name="Hepburn T."/>
            <person name="Howarth C."/>
            <person name="Jen D."/>
            <person name="Larson L."/>
            <person name="Lewis B."/>
            <person name="Mehta T."/>
            <person name="Park D."/>
            <person name="Pearson M."/>
            <person name="Roberts A."/>
            <person name="Saif S."/>
            <person name="Shenoy N."/>
            <person name="Sisk P."/>
            <person name="Stolte C."/>
            <person name="Sykes S."/>
            <person name="Walk T."/>
            <person name="White J."/>
            <person name="Yandava C."/>
            <person name="Burger G."/>
            <person name="Gray M.W."/>
            <person name="Holland P.W.H."/>
            <person name="King N."/>
            <person name="Lang F.B.F."/>
            <person name="Roger A.J."/>
            <person name="Ruiz-Trillo I."/>
            <person name="Lander E."/>
            <person name="Nusbaum C."/>
        </authorList>
    </citation>
    <scope>NUCLEOTIDE SEQUENCE [LARGE SCALE GENOMIC DNA]</scope>
    <source>
        <strain evidence="9">ATCC 38327</strain>
    </source>
</reference>
<dbReference type="GO" id="GO:0000400">
    <property type="term" value="F:four-way junction DNA binding"/>
    <property type="evidence" value="ECO:0007669"/>
    <property type="project" value="TreeGrafter"/>
</dbReference>
<keyword evidence="3 8" id="KW-0347">Helicase</keyword>
<dbReference type="GO" id="GO:0036297">
    <property type="term" value="P:interstrand cross-link repair"/>
    <property type="evidence" value="ECO:0007669"/>
    <property type="project" value="TreeGrafter"/>
</dbReference>
<keyword evidence="4" id="KW-0067">ATP-binding</keyword>